<evidence type="ECO:0000256" key="1">
    <source>
        <dbReference type="ARBA" id="ARBA00022884"/>
    </source>
</evidence>
<dbReference type="PANTHER" id="PTHR48024:SF56">
    <property type="entry name" value="HETEROGENEOUS NUCLEAR RIBONUCLEOPROTEIN A0"/>
    <property type="match status" value="1"/>
</dbReference>
<gene>
    <name evidence="4" type="ORF">V5N11_026889</name>
</gene>
<dbReference type="InterPro" id="IPR050886">
    <property type="entry name" value="RNA-binding_reg"/>
</dbReference>
<name>A0ABD0Z5W1_CARAN</name>
<dbReference type="Pfam" id="PF00076">
    <property type="entry name" value="RRM_1"/>
    <property type="match status" value="1"/>
</dbReference>
<dbReference type="Proteomes" id="UP001558713">
    <property type="component" value="Unassembled WGS sequence"/>
</dbReference>
<keyword evidence="5" id="KW-1185">Reference proteome</keyword>
<keyword evidence="1 2" id="KW-0694">RNA-binding</keyword>
<sequence>MISSSFSSVVEAFNLKEASNWWSDIINDLETARSRGFCFVTFKDEKSMRDAIEEMNGKDLNAVAVGDV</sequence>
<evidence type="ECO:0000313" key="5">
    <source>
        <dbReference type="Proteomes" id="UP001558713"/>
    </source>
</evidence>
<dbReference type="PANTHER" id="PTHR48024">
    <property type="entry name" value="GEO13361P1-RELATED"/>
    <property type="match status" value="1"/>
</dbReference>
<proteinExistence type="predicted"/>
<dbReference type="Gene3D" id="3.30.70.330">
    <property type="match status" value="1"/>
</dbReference>
<feature type="domain" description="RRM" evidence="3">
    <location>
        <begin position="1"/>
        <end position="68"/>
    </location>
</feature>
<dbReference type="InterPro" id="IPR000504">
    <property type="entry name" value="RRM_dom"/>
</dbReference>
<reference evidence="4 5" key="1">
    <citation type="submission" date="2024-04" db="EMBL/GenBank/DDBJ databases">
        <title>Genome assembly C_amara_ONT_v2.</title>
        <authorList>
            <person name="Yant L."/>
            <person name="Moore C."/>
            <person name="Slenker M."/>
        </authorList>
    </citation>
    <scope>NUCLEOTIDE SEQUENCE [LARGE SCALE GENOMIC DNA]</scope>
    <source>
        <tissue evidence="4">Leaf</tissue>
    </source>
</reference>
<evidence type="ECO:0000256" key="2">
    <source>
        <dbReference type="PROSITE-ProRule" id="PRU00176"/>
    </source>
</evidence>
<organism evidence="4 5">
    <name type="scientific">Cardamine amara subsp. amara</name>
    <dbReference type="NCBI Taxonomy" id="228776"/>
    <lineage>
        <taxon>Eukaryota</taxon>
        <taxon>Viridiplantae</taxon>
        <taxon>Streptophyta</taxon>
        <taxon>Embryophyta</taxon>
        <taxon>Tracheophyta</taxon>
        <taxon>Spermatophyta</taxon>
        <taxon>Magnoliopsida</taxon>
        <taxon>eudicotyledons</taxon>
        <taxon>Gunneridae</taxon>
        <taxon>Pentapetalae</taxon>
        <taxon>rosids</taxon>
        <taxon>malvids</taxon>
        <taxon>Brassicales</taxon>
        <taxon>Brassicaceae</taxon>
        <taxon>Cardamineae</taxon>
        <taxon>Cardamine</taxon>
    </lineage>
</organism>
<dbReference type="SUPFAM" id="SSF54928">
    <property type="entry name" value="RNA-binding domain, RBD"/>
    <property type="match status" value="1"/>
</dbReference>
<protein>
    <submittedName>
        <fullName evidence="4">Glycine-rich RNA-binding protein 10</fullName>
    </submittedName>
</protein>
<dbReference type="GO" id="GO:0003723">
    <property type="term" value="F:RNA binding"/>
    <property type="evidence" value="ECO:0007669"/>
    <property type="project" value="UniProtKB-UniRule"/>
</dbReference>
<dbReference type="InterPro" id="IPR012677">
    <property type="entry name" value="Nucleotide-bd_a/b_plait_sf"/>
</dbReference>
<comment type="caution">
    <text evidence="4">The sequence shown here is derived from an EMBL/GenBank/DDBJ whole genome shotgun (WGS) entry which is preliminary data.</text>
</comment>
<accession>A0ABD0Z5W1</accession>
<evidence type="ECO:0000259" key="3">
    <source>
        <dbReference type="PROSITE" id="PS50102"/>
    </source>
</evidence>
<dbReference type="AlphaFoldDB" id="A0ABD0Z5W1"/>
<evidence type="ECO:0000313" key="4">
    <source>
        <dbReference type="EMBL" id="KAL1189878.1"/>
    </source>
</evidence>
<dbReference type="InterPro" id="IPR035979">
    <property type="entry name" value="RBD_domain_sf"/>
</dbReference>
<dbReference type="PROSITE" id="PS50102">
    <property type="entry name" value="RRM"/>
    <property type="match status" value="1"/>
</dbReference>
<dbReference type="EMBL" id="JBANAX010000885">
    <property type="protein sequence ID" value="KAL1189878.1"/>
    <property type="molecule type" value="Genomic_DNA"/>
</dbReference>